<dbReference type="InterPro" id="IPR037401">
    <property type="entry name" value="SnoaL-like"/>
</dbReference>
<evidence type="ECO:0000313" key="2">
    <source>
        <dbReference type="EMBL" id="RKN77801.1"/>
    </source>
</evidence>
<dbReference type="SUPFAM" id="SSF54427">
    <property type="entry name" value="NTF2-like"/>
    <property type="match status" value="1"/>
</dbReference>
<dbReference type="EMBL" id="RBAM01000001">
    <property type="protein sequence ID" value="RKN77801.1"/>
    <property type="molecule type" value="Genomic_DNA"/>
</dbReference>
<dbReference type="RefSeq" id="WP_120753292.1">
    <property type="nucleotide sequence ID" value="NZ_JBFADQ010000012.1"/>
</dbReference>
<dbReference type="CDD" id="cd00531">
    <property type="entry name" value="NTF2_like"/>
    <property type="match status" value="1"/>
</dbReference>
<feature type="domain" description="SnoaL-like" evidence="1">
    <location>
        <begin position="11"/>
        <end position="139"/>
    </location>
</feature>
<comment type="caution">
    <text evidence="2">The sequence shown here is derived from an EMBL/GenBank/DDBJ whole genome shotgun (WGS) entry which is preliminary data.</text>
</comment>
<dbReference type="Pfam" id="PF13577">
    <property type="entry name" value="SnoaL_4"/>
    <property type="match status" value="1"/>
</dbReference>
<accession>A0A3B0BZI5</accession>
<organism evidence="2 3">
    <name type="scientific">Streptomyces klenkii</name>
    <dbReference type="NCBI Taxonomy" id="1420899"/>
    <lineage>
        <taxon>Bacteria</taxon>
        <taxon>Bacillati</taxon>
        <taxon>Actinomycetota</taxon>
        <taxon>Actinomycetes</taxon>
        <taxon>Kitasatosporales</taxon>
        <taxon>Streptomycetaceae</taxon>
        <taxon>Streptomyces</taxon>
    </lineage>
</organism>
<dbReference type="Gene3D" id="3.10.450.50">
    <property type="match status" value="1"/>
</dbReference>
<keyword evidence="3" id="KW-1185">Reference proteome</keyword>
<reference evidence="2 3" key="1">
    <citation type="journal article" date="2015" name="Antonie Van Leeuwenhoek">
        <title>Streptomyces klenkii sp. nov., isolated from deep marine sediment.</title>
        <authorList>
            <person name="Veyisoglu A."/>
            <person name="Sahin N."/>
        </authorList>
    </citation>
    <scope>NUCLEOTIDE SEQUENCE [LARGE SCALE GENOMIC DNA]</scope>
    <source>
        <strain evidence="2 3">KCTC 29202</strain>
    </source>
</reference>
<dbReference type="AlphaFoldDB" id="A0A3B0BZI5"/>
<sequence>MDAETLDPMERLIAERACERLIVEFVRRLDLGDPGSVAELFTPDGSWSWPAGDRRIAGREALRDYFGGRPADRLSRRMCTNILVTVTSPDTAAATSYFATYRVDGYSGGMVPPRPPAQVGHYEDSFRKVDGFWLLSTRTTFLSFAGPTERLDGPGDS</sequence>
<evidence type="ECO:0000259" key="1">
    <source>
        <dbReference type="Pfam" id="PF13577"/>
    </source>
</evidence>
<proteinExistence type="predicted"/>
<evidence type="ECO:0000313" key="3">
    <source>
        <dbReference type="Proteomes" id="UP000270343"/>
    </source>
</evidence>
<protein>
    <submittedName>
        <fullName evidence="2">Nuclear transport factor 2 family protein</fullName>
    </submittedName>
</protein>
<dbReference type="OrthoDB" id="3868919at2"/>
<gene>
    <name evidence="2" type="ORF">D7231_02945</name>
</gene>
<dbReference type="Proteomes" id="UP000270343">
    <property type="component" value="Unassembled WGS sequence"/>
</dbReference>
<dbReference type="InterPro" id="IPR032710">
    <property type="entry name" value="NTF2-like_dom_sf"/>
</dbReference>
<name>A0A3B0BZI5_9ACTN</name>